<sequence>MPSRFVKLSVTALISAAIGLSPIAVIAADPLPASAPVSQAEKSADTKSKKKAKKNKKAEKKAKKKSQKKAKAVQETASKEPATQQ</sequence>
<dbReference type="EMBL" id="CP028940">
    <property type="protein sequence ID" value="QKM60786.1"/>
    <property type="molecule type" value="Genomic_DNA"/>
</dbReference>
<keyword evidence="4" id="KW-1185">Reference proteome</keyword>
<evidence type="ECO:0000313" key="3">
    <source>
        <dbReference type="EMBL" id="QKM60786.1"/>
    </source>
</evidence>
<evidence type="ECO:0000313" key="4">
    <source>
        <dbReference type="Proteomes" id="UP000501090"/>
    </source>
</evidence>
<dbReference type="AlphaFoldDB" id="A0A6M9PS99"/>
<name>A0A6M9PS99_9BURK</name>
<dbReference type="Proteomes" id="UP000501090">
    <property type="component" value="Chromosome"/>
</dbReference>
<proteinExistence type="predicted"/>
<feature type="signal peptide" evidence="2">
    <location>
        <begin position="1"/>
        <end position="27"/>
    </location>
</feature>
<keyword evidence="2" id="KW-0732">Signal</keyword>
<organism evidence="3 4">
    <name type="scientific">Polynucleobacter arcticus</name>
    <dbReference type="NCBI Taxonomy" id="1743165"/>
    <lineage>
        <taxon>Bacteria</taxon>
        <taxon>Pseudomonadati</taxon>
        <taxon>Pseudomonadota</taxon>
        <taxon>Betaproteobacteria</taxon>
        <taxon>Burkholderiales</taxon>
        <taxon>Burkholderiaceae</taxon>
        <taxon>Polynucleobacter</taxon>
    </lineage>
</organism>
<evidence type="ECO:0000256" key="1">
    <source>
        <dbReference type="SAM" id="MobiDB-lite"/>
    </source>
</evidence>
<feature type="compositionally biased region" description="Basic residues" evidence="1">
    <location>
        <begin position="48"/>
        <end position="71"/>
    </location>
</feature>
<accession>A0A6M9PS99</accession>
<reference evidence="3 4" key="1">
    <citation type="submission" date="2018-04" db="EMBL/GenBank/DDBJ databases">
        <title>Polynucleobacter sp. UK-Long2-W17 genome.</title>
        <authorList>
            <person name="Hahn M.W."/>
        </authorList>
    </citation>
    <scope>NUCLEOTIDE SEQUENCE [LARGE SCALE GENOMIC DNA]</scope>
    <source>
        <strain evidence="3 4">UK-Long2-W17</strain>
    </source>
</reference>
<gene>
    <name evidence="3" type="ORF">DN92_06925</name>
</gene>
<dbReference type="KEGG" id="pard:DN92_06925"/>
<feature type="chain" id="PRO_5026998730" evidence="2">
    <location>
        <begin position="28"/>
        <end position="85"/>
    </location>
</feature>
<protein>
    <submittedName>
        <fullName evidence="3">Protein tyrosine phosphatase</fullName>
    </submittedName>
</protein>
<evidence type="ECO:0000256" key="2">
    <source>
        <dbReference type="SAM" id="SignalP"/>
    </source>
</evidence>
<dbReference type="RefSeq" id="WP_173960542.1">
    <property type="nucleotide sequence ID" value="NZ_CBCSCC010000009.1"/>
</dbReference>
<feature type="region of interest" description="Disordered" evidence="1">
    <location>
        <begin position="34"/>
        <end position="85"/>
    </location>
</feature>